<dbReference type="EMBL" id="RFFI01000042">
    <property type="protein sequence ID" value="RMI09687.1"/>
    <property type="molecule type" value="Genomic_DNA"/>
</dbReference>
<keyword evidence="8" id="KW-1185">Reference proteome</keyword>
<evidence type="ECO:0000256" key="4">
    <source>
        <dbReference type="ARBA" id="ARBA00023136"/>
    </source>
</evidence>
<feature type="transmembrane region" description="Helical" evidence="5">
    <location>
        <begin position="106"/>
        <end position="127"/>
    </location>
</feature>
<evidence type="ECO:0000256" key="2">
    <source>
        <dbReference type="ARBA" id="ARBA00022692"/>
    </source>
</evidence>
<comment type="caution">
    <text evidence="7">The sequence shown here is derived from an EMBL/GenBank/DDBJ whole genome shotgun (WGS) entry which is preliminary data.</text>
</comment>
<dbReference type="RefSeq" id="WP_122149143.1">
    <property type="nucleotide sequence ID" value="NZ_RFFI01000042.1"/>
</dbReference>
<comment type="subcellular location">
    <subcellularLocation>
        <location evidence="1">Membrane</location>
        <topology evidence="1">Multi-pass membrane protein</topology>
    </subcellularLocation>
</comment>
<evidence type="ECO:0000313" key="8">
    <source>
        <dbReference type="Proteomes" id="UP000269289"/>
    </source>
</evidence>
<keyword evidence="3 5" id="KW-1133">Transmembrane helix</keyword>
<proteinExistence type="predicted"/>
<organism evidence="7 8">
    <name type="scientific">Cellulomonas triticagri</name>
    <dbReference type="NCBI Taxonomy" id="2483352"/>
    <lineage>
        <taxon>Bacteria</taxon>
        <taxon>Bacillati</taxon>
        <taxon>Actinomycetota</taxon>
        <taxon>Actinomycetes</taxon>
        <taxon>Micrococcales</taxon>
        <taxon>Cellulomonadaceae</taxon>
        <taxon>Cellulomonas</taxon>
    </lineage>
</organism>
<feature type="transmembrane region" description="Helical" evidence="5">
    <location>
        <begin position="139"/>
        <end position="164"/>
    </location>
</feature>
<evidence type="ECO:0000313" key="7">
    <source>
        <dbReference type="EMBL" id="RMI09687.1"/>
    </source>
</evidence>
<dbReference type="Pfam" id="PF01061">
    <property type="entry name" value="ABC2_membrane"/>
    <property type="match status" value="1"/>
</dbReference>
<evidence type="ECO:0000256" key="5">
    <source>
        <dbReference type="SAM" id="Phobius"/>
    </source>
</evidence>
<feature type="transmembrane region" description="Helical" evidence="5">
    <location>
        <begin position="28"/>
        <end position="48"/>
    </location>
</feature>
<feature type="domain" description="ABC-2 type transporter transmembrane" evidence="6">
    <location>
        <begin position="35"/>
        <end position="213"/>
    </location>
</feature>
<feature type="transmembrane region" description="Helical" evidence="5">
    <location>
        <begin position="170"/>
        <end position="191"/>
    </location>
</feature>
<dbReference type="OrthoDB" id="3260179at2"/>
<keyword evidence="2 5" id="KW-0812">Transmembrane</keyword>
<dbReference type="GO" id="GO:0016020">
    <property type="term" value="C:membrane"/>
    <property type="evidence" value="ECO:0007669"/>
    <property type="project" value="UniProtKB-SubCell"/>
</dbReference>
<evidence type="ECO:0000259" key="6">
    <source>
        <dbReference type="Pfam" id="PF01061"/>
    </source>
</evidence>
<feature type="transmembrane region" description="Helical" evidence="5">
    <location>
        <begin position="55"/>
        <end position="76"/>
    </location>
</feature>
<dbReference type="GO" id="GO:0140359">
    <property type="term" value="F:ABC-type transporter activity"/>
    <property type="evidence" value="ECO:0007669"/>
    <property type="project" value="InterPro"/>
</dbReference>
<evidence type="ECO:0000256" key="3">
    <source>
        <dbReference type="ARBA" id="ARBA00022989"/>
    </source>
</evidence>
<protein>
    <submittedName>
        <fullName evidence="7">ABC transporter permease</fullName>
    </submittedName>
</protein>
<name>A0A3M2J6F0_9CELL</name>
<reference evidence="7 8" key="1">
    <citation type="submission" date="2018-10" db="EMBL/GenBank/DDBJ databases">
        <title>Isolation, diversity and antifungal activity of actinobacteria from wheat.</title>
        <authorList>
            <person name="Han C."/>
        </authorList>
    </citation>
    <scope>NUCLEOTIDE SEQUENCE [LARGE SCALE GENOMIC DNA]</scope>
    <source>
        <strain evidence="7 8">NEAU-YY56</strain>
    </source>
</reference>
<gene>
    <name evidence="7" type="ORF">EBM89_09205</name>
</gene>
<sequence>MRRADGPWATSITVAAVSNPALTNTATAVTSLVLVPALQVLMLVAVTASVGSPDLVGTAYAGIVLAFGLGVLSGTVEQVTRDRRLGVVQDVLGHGIANPVYWGGKLVVPVVLGIVPALAGAGVVFWLDGARDVDALSRTLVLVPVAALAGGMVGLAAAVISLALSDPYVVANSACSVLLLTAGVVLPLGLYPEWLAWTARALPFTAVIEAVRADGPVGVLVLRELGVCAVWLGGGVVAGRRVLSAWRSGRRTEEVW</sequence>
<dbReference type="InterPro" id="IPR013525">
    <property type="entry name" value="ABC2_TM"/>
</dbReference>
<dbReference type="AlphaFoldDB" id="A0A3M2J6F0"/>
<dbReference type="Proteomes" id="UP000269289">
    <property type="component" value="Unassembled WGS sequence"/>
</dbReference>
<evidence type="ECO:0000256" key="1">
    <source>
        <dbReference type="ARBA" id="ARBA00004141"/>
    </source>
</evidence>
<accession>A0A3M2J6F0</accession>
<keyword evidence="4 5" id="KW-0472">Membrane</keyword>